<comment type="similarity">
    <text evidence="1">Belongs to the peptidase U4 family.</text>
</comment>
<dbReference type="EMBL" id="JAUOZS010000001">
    <property type="protein sequence ID" value="MDT8901669.1"/>
    <property type="molecule type" value="Genomic_DNA"/>
</dbReference>
<evidence type="ECO:0000256" key="2">
    <source>
        <dbReference type="SAM" id="Phobius"/>
    </source>
</evidence>
<proteinExistence type="inferred from homology"/>
<dbReference type="PIRSF" id="PIRSF018571">
    <property type="entry name" value="SpoIIGA"/>
    <property type="match status" value="1"/>
</dbReference>
<comment type="subcellular location">
    <subcellularLocation>
        <location evidence="1">Cell membrane</location>
    </subcellularLocation>
</comment>
<dbReference type="RefSeq" id="WP_413780173.1">
    <property type="nucleotide sequence ID" value="NZ_JAUOZS010000001.1"/>
</dbReference>
<evidence type="ECO:0000256" key="1">
    <source>
        <dbReference type="PIRNR" id="PIRNR018571"/>
    </source>
</evidence>
<feature type="transmembrane region" description="Helical" evidence="2">
    <location>
        <begin position="34"/>
        <end position="52"/>
    </location>
</feature>
<keyword evidence="4" id="KW-1185">Reference proteome</keyword>
<keyword evidence="1 2" id="KW-0472">Membrane</keyword>
<keyword evidence="1" id="KW-0064">Aspartyl protease</keyword>
<dbReference type="Proteomes" id="UP001254848">
    <property type="component" value="Unassembled WGS sequence"/>
</dbReference>
<name>A0ABU3NXY8_9FIRM</name>
<dbReference type="EC" id="3.4.23.-" evidence="1"/>
<feature type="transmembrane region" description="Helical" evidence="2">
    <location>
        <begin position="6"/>
        <end position="27"/>
    </location>
</feature>
<evidence type="ECO:0000313" key="3">
    <source>
        <dbReference type="EMBL" id="MDT8901669.1"/>
    </source>
</evidence>
<accession>A0ABU3NXY8</accession>
<keyword evidence="1" id="KW-0645">Protease</keyword>
<keyword evidence="2" id="KW-0812">Transmembrane</keyword>
<feature type="transmembrane region" description="Helical" evidence="2">
    <location>
        <begin position="126"/>
        <end position="145"/>
    </location>
</feature>
<gene>
    <name evidence="3" type="ORF">Q4T40_10480</name>
</gene>
<protein>
    <recommendedName>
        <fullName evidence="1">Sporulation sigma-E factor-processing peptidase</fullName>
        <ecNumber evidence="1">3.4.23.-</ecNumber>
    </recommendedName>
    <alternativeName>
        <fullName evidence="1">Membrane-associated aspartic protease</fullName>
    </alternativeName>
    <alternativeName>
        <fullName evidence="1">Stage II sporulation protein GA</fullName>
    </alternativeName>
</protein>
<dbReference type="Pfam" id="PF03419">
    <property type="entry name" value="Peptidase_U4"/>
    <property type="match status" value="1"/>
</dbReference>
<comment type="function">
    <text evidence="1">Probable aspartic protease that is responsible for the proteolytic cleavage of the RNA polymerase sigma E factor (SigE/spoIIGB) to yield the active peptide in the mother cell during sporulation. Responds to a signal from the forespore that is triggered by the extracellular signal protein SpoIIR.</text>
</comment>
<dbReference type="InterPro" id="IPR005081">
    <property type="entry name" value="SpoIIGA"/>
</dbReference>
<keyword evidence="1" id="KW-0378">Hydrolase</keyword>
<keyword evidence="2" id="KW-1133">Transmembrane helix</keyword>
<keyword evidence="1" id="KW-0749">Sporulation</keyword>
<evidence type="ECO:0000313" key="4">
    <source>
        <dbReference type="Proteomes" id="UP001254848"/>
    </source>
</evidence>
<sequence>MYVYADILLLINTIMNGLILLLTAWAAGAAFKPWRLIFAALLGALYALGGLFPGVAPLYSPAAKLAASAALVWLALGARSWRSLLFATACFYLVSLLLGGAILGWLMLAAPVAGGVAWPAVTWRHLAVGGLLALLLFGLVWRRLLAGLTRRRLSLPVILDYAGRRIRLTALLDTGNHLYTIGGQRPVVLVERAALDQLLGNAVSGYLQRTPPASWLADLDQCGDSQWLARVHIIPCRGIGGSGLLLGFRPDSLTVITATGSITADEVVVGIHSGRLATDGSYAALLHPAVMKAIDNKEVANICA</sequence>
<keyword evidence="1" id="KW-1003">Cell membrane</keyword>
<comment type="caution">
    <text evidence="3">The sequence shown here is derived from an EMBL/GenBank/DDBJ whole genome shotgun (WGS) entry which is preliminary data.</text>
</comment>
<organism evidence="3 4">
    <name type="scientific">Anaeroselena agilis</name>
    <dbReference type="NCBI Taxonomy" id="3063788"/>
    <lineage>
        <taxon>Bacteria</taxon>
        <taxon>Bacillati</taxon>
        <taxon>Bacillota</taxon>
        <taxon>Negativicutes</taxon>
        <taxon>Acetonemataceae</taxon>
        <taxon>Anaeroselena</taxon>
    </lineage>
</organism>
<feature type="transmembrane region" description="Helical" evidence="2">
    <location>
        <begin position="83"/>
        <end position="106"/>
    </location>
</feature>
<reference evidence="3 4" key="1">
    <citation type="submission" date="2023-07" db="EMBL/GenBank/DDBJ databases">
        <title>The novel representative of Negativicutes class, Anaeroselena agilis gen. nov. sp. nov.</title>
        <authorList>
            <person name="Prokofeva M.I."/>
            <person name="Elcheninov A.G."/>
            <person name="Klyukina A."/>
            <person name="Kublanov I.V."/>
            <person name="Frolov E.N."/>
            <person name="Podosokorskaya O.A."/>
        </authorList>
    </citation>
    <scope>NUCLEOTIDE SEQUENCE [LARGE SCALE GENOMIC DNA]</scope>
    <source>
        <strain evidence="3 4">4137-cl</strain>
    </source>
</reference>